<dbReference type="Pfam" id="PF07732">
    <property type="entry name" value="Cu-oxidase_3"/>
    <property type="match status" value="1"/>
</dbReference>
<proteinExistence type="inferred from homology"/>
<keyword evidence="11 13" id="KW-0186">Copper</keyword>
<dbReference type="InterPro" id="IPR001117">
    <property type="entry name" value="Cu-oxidase_2nd"/>
</dbReference>
<dbReference type="InterPro" id="IPR045087">
    <property type="entry name" value="Cu-oxidase_fam"/>
</dbReference>
<dbReference type="EC" id="1.10.3.2" evidence="5 13"/>
<dbReference type="Gene3D" id="2.60.40.420">
    <property type="entry name" value="Cupredoxins - blue copper proteins"/>
    <property type="match status" value="3"/>
</dbReference>
<comment type="catalytic activity">
    <reaction evidence="1 13">
        <text>4 hydroquinone + O2 = 4 benzosemiquinone + 2 H2O</text>
        <dbReference type="Rhea" id="RHEA:11276"/>
        <dbReference type="ChEBI" id="CHEBI:15377"/>
        <dbReference type="ChEBI" id="CHEBI:15379"/>
        <dbReference type="ChEBI" id="CHEBI:17594"/>
        <dbReference type="ChEBI" id="CHEBI:17977"/>
        <dbReference type="EC" id="1.10.3.2"/>
    </reaction>
</comment>
<evidence type="ECO:0000259" key="16">
    <source>
        <dbReference type="Pfam" id="PF07732"/>
    </source>
</evidence>
<comment type="subcellular location">
    <subcellularLocation>
        <location evidence="3 13">Secreted</location>
        <location evidence="3 13">Extracellular space</location>
        <location evidence="3 13">Apoplast</location>
    </subcellularLocation>
</comment>
<evidence type="ECO:0000256" key="11">
    <source>
        <dbReference type="ARBA" id="ARBA00023008"/>
    </source>
</evidence>
<dbReference type="InterPro" id="IPR002355">
    <property type="entry name" value="Cu_oxidase_Cu_BS"/>
</dbReference>
<evidence type="ECO:0000256" key="12">
    <source>
        <dbReference type="ARBA" id="ARBA00023185"/>
    </source>
</evidence>
<evidence type="ECO:0000256" key="3">
    <source>
        <dbReference type="ARBA" id="ARBA00004271"/>
    </source>
</evidence>
<feature type="domain" description="Plastocyanin-like" evidence="15">
    <location>
        <begin position="444"/>
        <end position="577"/>
    </location>
</feature>
<dbReference type="GO" id="GO:0046274">
    <property type="term" value="P:lignin catabolic process"/>
    <property type="evidence" value="ECO:0007669"/>
    <property type="project" value="UniProtKB-KW"/>
</dbReference>
<keyword evidence="8 13" id="KW-0479">Metal-binding</keyword>
<dbReference type="NCBIfam" id="TIGR03389">
    <property type="entry name" value="laccase"/>
    <property type="match status" value="1"/>
</dbReference>
<dbReference type="PROSITE" id="PS00080">
    <property type="entry name" value="MULTICOPPER_OXIDASE2"/>
    <property type="match status" value="1"/>
</dbReference>
<keyword evidence="6 13" id="KW-0052">Apoplast</keyword>
<dbReference type="Pfam" id="PF00394">
    <property type="entry name" value="Cu-oxidase"/>
    <property type="match status" value="1"/>
</dbReference>
<dbReference type="AlphaFoldDB" id="A0A2I0AU90"/>
<name>A0A2I0AU90_9ASPA</name>
<dbReference type="STRING" id="1088818.A0A2I0AU90"/>
<feature type="chain" id="PRO_5013986187" description="Laccase" evidence="13">
    <location>
        <begin position="30"/>
        <end position="595"/>
    </location>
</feature>
<evidence type="ECO:0000256" key="7">
    <source>
        <dbReference type="ARBA" id="ARBA00022525"/>
    </source>
</evidence>
<sequence>MERDVGRWLSVLLLLIIFLSSQNVGIVHSSSLPSFKRPMRFFHFEVEQKNVTRLCHTRSLLTINGQYPGPSIVIHEGDHVVVKVTNKVEEGTTIHWHGVRQYRTGWADGTAYLTQCPIRPNTSYTYRFTVEGQRGTLFWHAHHKWQRATVHGAFIILPASPYPFKSPPIHAEIPIIFGDWWNADPDSVEAEALRSGGGPNVSDAFTINGFTGPLYPSCSSHFTQDTFIQTVEPGKTYMLRLINAALNDELFFAIAGHQLTVVEADAVYTKPFTTTAVTLSPGQTTAVLLTAGHPSSAFFPMAIRPYVSATIPFANSSALGFLRYTLPGAAVAGDGGANLPLTLPPNLPPITDAQFANEFSGEFRSLASDHFPCLVPKKVDRRIFLVIGINLQDCCENCTCLGFKGKRVASSINNQSFLLPQVSLLQSFYSRSAGSIGGDLSLDFPDRPAHPFNYTGTSFGADNMNAEYGGRLLKLEFGERVELVFQDMSLVVAENHPMHLHGNNFFVVGSGIGNYDRRRDSRAYNLEDPPERNTVAVPRGGWAAIRFTANNPGVWYLHCHLEIHATWGLAVGIAVENGPEVEQKILPPPADLPLC</sequence>
<comment type="similarity">
    <text evidence="4 13">Belongs to the multicopper oxidase family.</text>
</comment>
<dbReference type="InterPro" id="IPR033138">
    <property type="entry name" value="Cu_oxidase_CS"/>
</dbReference>
<evidence type="ECO:0000256" key="10">
    <source>
        <dbReference type="ARBA" id="ARBA00023002"/>
    </source>
</evidence>
<evidence type="ECO:0000256" key="1">
    <source>
        <dbReference type="ARBA" id="ARBA00000349"/>
    </source>
</evidence>
<dbReference type="InterPro" id="IPR034289">
    <property type="entry name" value="CuRO_3_LCC"/>
</dbReference>
<evidence type="ECO:0000256" key="2">
    <source>
        <dbReference type="ARBA" id="ARBA00002075"/>
    </source>
</evidence>
<dbReference type="GO" id="GO:0048046">
    <property type="term" value="C:apoplast"/>
    <property type="evidence" value="ECO:0007669"/>
    <property type="project" value="UniProtKB-SubCell"/>
</dbReference>
<keyword evidence="12 13" id="KW-0439">Lignin degradation</keyword>
<dbReference type="InterPro" id="IPR017761">
    <property type="entry name" value="Laccase"/>
</dbReference>
<evidence type="ECO:0000313" key="18">
    <source>
        <dbReference type="Proteomes" id="UP000236161"/>
    </source>
</evidence>
<dbReference type="OrthoDB" id="2121828at2759"/>
<evidence type="ECO:0000313" key="17">
    <source>
        <dbReference type="EMBL" id="PKA59114.1"/>
    </source>
</evidence>
<dbReference type="PROSITE" id="PS00079">
    <property type="entry name" value="MULTICOPPER_OXIDASE1"/>
    <property type="match status" value="1"/>
</dbReference>
<dbReference type="EMBL" id="KZ451950">
    <property type="protein sequence ID" value="PKA59114.1"/>
    <property type="molecule type" value="Genomic_DNA"/>
</dbReference>
<dbReference type="InterPro" id="IPR034285">
    <property type="entry name" value="CuRO_2_LCC"/>
</dbReference>
<evidence type="ECO:0000256" key="8">
    <source>
        <dbReference type="ARBA" id="ARBA00022723"/>
    </source>
</evidence>
<feature type="domain" description="Plastocyanin-like" evidence="16">
    <location>
        <begin position="46"/>
        <end position="159"/>
    </location>
</feature>
<keyword evidence="18" id="KW-1185">Reference proteome</keyword>
<keyword evidence="13" id="KW-0732">Signal</keyword>
<dbReference type="SUPFAM" id="SSF49503">
    <property type="entry name" value="Cupredoxins"/>
    <property type="match status" value="3"/>
</dbReference>
<comment type="function">
    <text evidence="2 13">Lignin degradation and detoxification of lignin-derived products.</text>
</comment>
<keyword evidence="9 13" id="KW-0677">Repeat</keyword>
<feature type="signal peptide" evidence="13">
    <location>
        <begin position="1"/>
        <end position="29"/>
    </location>
</feature>
<dbReference type="GO" id="GO:0052716">
    <property type="term" value="F:hydroquinone:oxygen oxidoreductase activity"/>
    <property type="evidence" value="ECO:0007669"/>
    <property type="project" value="UniProtKB-EC"/>
</dbReference>
<reference evidence="17 18" key="1">
    <citation type="journal article" date="2017" name="Nature">
        <title>The Apostasia genome and the evolution of orchids.</title>
        <authorList>
            <person name="Zhang G.Q."/>
            <person name="Liu K.W."/>
            <person name="Li Z."/>
            <person name="Lohaus R."/>
            <person name="Hsiao Y.Y."/>
            <person name="Niu S.C."/>
            <person name="Wang J.Y."/>
            <person name="Lin Y.C."/>
            <person name="Xu Q."/>
            <person name="Chen L.J."/>
            <person name="Yoshida K."/>
            <person name="Fujiwara S."/>
            <person name="Wang Z.W."/>
            <person name="Zhang Y.Q."/>
            <person name="Mitsuda N."/>
            <person name="Wang M."/>
            <person name="Liu G.H."/>
            <person name="Pecoraro L."/>
            <person name="Huang H.X."/>
            <person name="Xiao X.J."/>
            <person name="Lin M."/>
            <person name="Wu X.Y."/>
            <person name="Wu W.L."/>
            <person name="Chen Y.Y."/>
            <person name="Chang S.B."/>
            <person name="Sakamoto S."/>
            <person name="Ohme-Takagi M."/>
            <person name="Yagi M."/>
            <person name="Zeng S.J."/>
            <person name="Shen C.Y."/>
            <person name="Yeh C.M."/>
            <person name="Luo Y.B."/>
            <person name="Tsai W.C."/>
            <person name="Van de Peer Y."/>
            <person name="Liu Z.J."/>
        </authorList>
    </citation>
    <scope>NUCLEOTIDE SEQUENCE [LARGE SCALE GENOMIC DNA]</scope>
    <source>
        <strain evidence="18">cv. Shenzhen</strain>
        <tissue evidence="17">Stem</tissue>
    </source>
</reference>
<evidence type="ECO:0000256" key="9">
    <source>
        <dbReference type="ARBA" id="ARBA00022737"/>
    </source>
</evidence>
<dbReference type="GO" id="GO:0005507">
    <property type="term" value="F:copper ion binding"/>
    <property type="evidence" value="ECO:0007669"/>
    <property type="project" value="InterPro"/>
</dbReference>
<dbReference type="InterPro" id="IPR011707">
    <property type="entry name" value="Cu-oxidase-like_N"/>
</dbReference>
<dbReference type="PANTHER" id="PTHR11709">
    <property type="entry name" value="MULTI-COPPER OXIDASE"/>
    <property type="match status" value="1"/>
</dbReference>
<dbReference type="Pfam" id="PF07731">
    <property type="entry name" value="Cu-oxidase_2"/>
    <property type="match status" value="1"/>
</dbReference>
<evidence type="ECO:0000256" key="5">
    <source>
        <dbReference type="ARBA" id="ARBA00012297"/>
    </source>
</evidence>
<evidence type="ECO:0000259" key="15">
    <source>
        <dbReference type="Pfam" id="PF07731"/>
    </source>
</evidence>
<dbReference type="CDD" id="cd13875">
    <property type="entry name" value="CuRO_2_LCC_plant"/>
    <property type="match status" value="1"/>
</dbReference>
<dbReference type="PANTHER" id="PTHR11709:SF292">
    <property type="entry name" value="LACCASE-1"/>
    <property type="match status" value="1"/>
</dbReference>
<accession>A0A2I0AU90</accession>
<evidence type="ECO:0000256" key="13">
    <source>
        <dbReference type="RuleBase" id="RU361119"/>
    </source>
</evidence>
<dbReference type="InterPro" id="IPR034288">
    <property type="entry name" value="CuRO_1_LCC"/>
</dbReference>
<feature type="domain" description="Plastocyanin-like" evidence="14">
    <location>
        <begin position="173"/>
        <end position="324"/>
    </location>
</feature>
<evidence type="ECO:0000256" key="4">
    <source>
        <dbReference type="ARBA" id="ARBA00010609"/>
    </source>
</evidence>
<dbReference type="InterPro" id="IPR011706">
    <property type="entry name" value="Cu-oxidase_C"/>
</dbReference>
<gene>
    <name evidence="17" type="primary">LAC1</name>
    <name evidence="17" type="ORF">AXF42_Ash001207</name>
</gene>
<evidence type="ECO:0000259" key="14">
    <source>
        <dbReference type="Pfam" id="PF00394"/>
    </source>
</evidence>
<evidence type="ECO:0000256" key="6">
    <source>
        <dbReference type="ARBA" id="ARBA00022523"/>
    </source>
</evidence>
<dbReference type="CDD" id="cd13849">
    <property type="entry name" value="CuRO_1_LCC_plant"/>
    <property type="match status" value="1"/>
</dbReference>
<protein>
    <recommendedName>
        <fullName evidence="5 13">Laccase</fullName>
        <ecNumber evidence="5 13">1.10.3.2</ecNumber>
    </recommendedName>
    <alternativeName>
        <fullName evidence="13">Benzenediol:oxygen oxidoreductase</fullName>
    </alternativeName>
    <alternativeName>
        <fullName evidence="13">Diphenol oxidase</fullName>
    </alternativeName>
    <alternativeName>
        <fullName evidence="13">Urishiol oxidase</fullName>
    </alternativeName>
</protein>
<dbReference type="InterPro" id="IPR008972">
    <property type="entry name" value="Cupredoxin"/>
</dbReference>
<dbReference type="CDD" id="cd13897">
    <property type="entry name" value="CuRO_3_LCC_plant"/>
    <property type="match status" value="1"/>
</dbReference>
<keyword evidence="7 13" id="KW-0964">Secreted</keyword>
<keyword evidence="10 13" id="KW-0560">Oxidoreductase</keyword>
<organism evidence="17 18">
    <name type="scientific">Apostasia shenzhenica</name>
    <dbReference type="NCBI Taxonomy" id="1088818"/>
    <lineage>
        <taxon>Eukaryota</taxon>
        <taxon>Viridiplantae</taxon>
        <taxon>Streptophyta</taxon>
        <taxon>Embryophyta</taxon>
        <taxon>Tracheophyta</taxon>
        <taxon>Spermatophyta</taxon>
        <taxon>Magnoliopsida</taxon>
        <taxon>Liliopsida</taxon>
        <taxon>Asparagales</taxon>
        <taxon>Orchidaceae</taxon>
        <taxon>Apostasioideae</taxon>
        <taxon>Apostasia</taxon>
    </lineage>
</organism>
<comment type="cofactor">
    <cofactor evidence="13">
        <name>Cu cation</name>
        <dbReference type="ChEBI" id="CHEBI:23378"/>
    </cofactor>
    <text evidence="13">Binds 4 Cu cations per monomer.</text>
</comment>
<dbReference type="Proteomes" id="UP000236161">
    <property type="component" value="Unassembled WGS sequence"/>
</dbReference>